<dbReference type="SMART" id="SM00744">
    <property type="entry name" value="RINGv"/>
    <property type="match status" value="1"/>
</dbReference>
<dbReference type="AlphaFoldDB" id="A0A2P4ZNJ0"/>
<feature type="region of interest" description="Disordered" evidence="9">
    <location>
        <begin position="297"/>
        <end position="324"/>
    </location>
</feature>
<dbReference type="GO" id="GO:0008270">
    <property type="term" value="F:zinc ion binding"/>
    <property type="evidence" value="ECO:0007669"/>
    <property type="project" value="UniProtKB-KW"/>
</dbReference>
<evidence type="ECO:0000256" key="9">
    <source>
        <dbReference type="SAM" id="MobiDB-lite"/>
    </source>
</evidence>
<dbReference type="PROSITE" id="PS51292">
    <property type="entry name" value="ZF_RING_CH"/>
    <property type="match status" value="1"/>
</dbReference>
<feature type="repeat" description="TPR" evidence="8">
    <location>
        <begin position="605"/>
        <end position="638"/>
    </location>
</feature>
<feature type="compositionally biased region" description="Gly residues" evidence="9">
    <location>
        <begin position="737"/>
        <end position="746"/>
    </location>
</feature>
<comment type="similarity">
    <text evidence="1">Belongs to the SGT family.</text>
</comment>
<dbReference type="GeneID" id="29983435"/>
<dbReference type="GO" id="GO:0016020">
    <property type="term" value="C:membrane"/>
    <property type="evidence" value="ECO:0007669"/>
    <property type="project" value="TreeGrafter"/>
</dbReference>
<evidence type="ECO:0000259" key="10">
    <source>
        <dbReference type="PROSITE" id="PS50089"/>
    </source>
</evidence>
<keyword evidence="13" id="KW-1185">Reference proteome</keyword>
<dbReference type="Pfam" id="PF00515">
    <property type="entry name" value="TPR_1"/>
    <property type="match status" value="1"/>
</dbReference>
<dbReference type="RefSeq" id="XP_024405642.1">
    <property type="nucleotide sequence ID" value="XM_024549609.1"/>
</dbReference>
<dbReference type="InterPro" id="IPR011990">
    <property type="entry name" value="TPR-like_helical_dom_sf"/>
</dbReference>
<evidence type="ECO:0000256" key="1">
    <source>
        <dbReference type="ARBA" id="ARBA00008175"/>
    </source>
</evidence>
<dbReference type="InterPro" id="IPR032374">
    <property type="entry name" value="SGTA_dimer"/>
</dbReference>
<feature type="region of interest" description="Disordered" evidence="9">
    <location>
        <begin position="344"/>
        <end position="390"/>
    </location>
</feature>
<dbReference type="Pfam" id="PF16546">
    <property type="entry name" value="SGTA_dimer"/>
    <property type="match status" value="1"/>
</dbReference>
<feature type="compositionally biased region" description="Basic and acidic residues" evidence="9">
    <location>
        <begin position="309"/>
        <end position="324"/>
    </location>
</feature>
<dbReference type="FunFam" id="1.20.5.420:FF:000005">
    <property type="entry name" value="Hsc70 cochaperone (SGT), putative"/>
    <property type="match status" value="1"/>
</dbReference>
<dbReference type="SUPFAM" id="SSF48452">
    <property type="entry name" value="TPR-like"/>
    <property type="match status" value="1"/>
</dbReference>
<sequence>MDPPAASTAASQPRSSSADTANDSMDTPRRCFVCLTDEEPTDPPGSWVDPCPCTLEAHQDCMLSWVTDCERSNKPLKCPVCKSDIQMDGPWDPIAHIHDVIHRKFTRASPFILLTGVSVGVQFSLQMYGAMALWTFAGKEALLRFALGPEMLIDGRSPGALRFAKERIVNALVLMNVAPTLLISQLLPGLTNRYFMQSASIYGIYSMIRNDNFLEWPPSPRLAMVALPIMRKAYFSLWRDFVMPYEVKLNRQISGLPPLDPRENADAAQNRQDLERNGEGGFVGLLQNILDVLDPDEEEPAAGANNGGREARPGGRNEFRLEQREEGDEIRVELLIQEIEGDGVEIPGADNDGEDAHPQWDQAPGDLADGHRQDNQRDAPQAPPARRMGLGGLLSSVSNSIVGALLLPGISFAMGEALRLILPRSWTTAPSARNHWLFGVSPSGRPGLLQQQWGRSLVGGCLYVVLNDILRVYSKSRKVAAMQNRKAAQQTPKQRLALAICDFLSTSTTDGTLTAEDKDSIDVAVNCIAESFKVDPADDAAVKSAVGPQTLLQVFSTYDASNSSSSPSSANASTPAAAASSASTSSPAAASASVPEPSDAQKKEAESLKSKGNAAMAQKDYASAIDLYTQALALHPSNAVFLSNRAAAHSAARDHESARVDAEAAVAIDPTYTKAWSRLGLARFALGDPKGSMEAYQKGIEYEGNGGSEPMKKGFETAKRRVEEEQQAQDNLARSGPGAGAGAGAGGMPDFSNLASMFGGGGGGGAGGAGGMPDLSSIMSNPMFASMAQNLMSNPDLMNNLMSNPRLRDMASQFSNGGGMPDLSSIMSDPNIADLARNMMGGGGGGGGAPGGGAPGGGAGR</sequence>
<dbReference type="EMBL" id="JPDN02000016">
    <property type="protein sequence ID" value="PON25824.1"/>
    <property type="molecule type" value="Genomic_DNA"/>
</dbReference>
<keyword evidence="6" id="KW-0862">Zinc</keyword>
<dbReference type="InterPro" id="IPR013083">
    <property type="entry name" value="Znf_RING/FYVE/PHD"/>
</dbReference>
<keyword evidence="3" id="KW-0677">Repeat</keyword>
<protein>
    <recommendedName>
        <fullName evidence="14">RING-CH-type domain-containing protein</fullName>
    </recommendedName>
</protein>
<evidence type="ECO:0000256" key="3">
    <source>
        <dbReference type="ARBA" id="ARBA00022737"/>
    </source>
</evidence>
<evidence type="ECO:0000259" key="11">
    <source>
        <dbReference type="PROSITE" id="PS51292"/>
    </source>
</evidence>
<dbReference type="GO" id="GO:0072380">
    <property type="term" value="C:TRC complex"/>
    <property type="evidence" value="ECO:0007669"/>
    <property type="project" value="TreeGrafter"/>
</dbReference>
<name>A0A2P4ZNJ0_9HYPO</name>
<dbReference type="SMART" id="SM00028">
    <property type="entry name" value="TPR"/>
    <property type="match status" value="3"/>
</dbReference>
<dbReference type="Gene3D" id="1.10.260.100">
    <property type="match status" value="1"/>
</dbReference>
<dbReference type="PANTHER" id="PTHR45831:SF2">
    <property type="entry name" value="LD24721P"/>
    <property type="match status" value="1"/>
</dbReference>
<organism evidence="12 13">
    <name type="scientific">Trichoderma gamsii</name>
    <dbReference type="NCBI Taxonomy" id="398673"/>
    <lineage>
        <taxon>Eukaryota</taxon>
        <taxon>Fungi</taxon>
        <taxon>Dikarya</taxon>
        <taxon>Ascomycota</taxon>
        <taxon>Pezizomycotina</taxon>
        <taxon>Sordariomycetes</taxon>
        <taxon>Hypocreomycetidae</taxon>
        <taxon>Hypocreales</taxon>
        <taxon>Hypocreaceae</taxon>
        <taxon>Trichoderma</taxon>
    </lineage>
</organism>
<proteinExistence type="inferred from homology"/>
<evidence type="ECO:0000256" key="2">
    <source>
        <dbReference type="ARBA" id="ARBA00022723"/>
    </source>
</evidence>
<dbReference type="InterPro" id="IPR047150">
    <property type="entry name" value="SGT"/>
</dbReference>
<evidence type="ECO:0008006" key="14">
    <source>
        <dbReference type="Google" id="ProtNLM"/>
    </source>
</evidence>
<dbReference type="InterPro" id="IPR011016">
    <property type="entry name" value="Znf_RING-CH"/>
</dbReference>
<dbReference type="GO" id="GO:0006620">
    <property type="term" value="P:post-translational protein targeting to endoplasmic reticulum membrane"/>
    <property type="evidence" value="ECO:0007669"/>
    <property type="project" value="TreeGrafter"/>
</dbReference>
<dbReference type="STRING" id="398673.A0A2P4ZNJ0"/>
<feature type="domain" description="RING-CH-type" evidence="11">
    <location>
        <begin position="23"/>
        <end position="88"/>
    </location>
</feature>
<dbReference type="Pfam" id="PF13181">
    <property type="entry name" value="TPR_8"/>
    <property type="match status" value="1"/>
</dbReference>
<feature type="region of interest" description="Disordered" evidence="9">
    <location>
        <begin position="842"/>
        <end position="861"/>
    </location>
</feature>
<evidence type="ECO:0000256" key="8">
    <source>
        <dbReference type="PROSITE-ProRule" id="PRU00339"/>
    </source>
</evidence>
<feature type="compositionally biased region" description="Basic and acidic residues" evidence="9">
    <location>
        <begin position="368"/>
        <end position="377"/>
    </location>
</feature>
<dbReference type="Gene3D" id="1.20.5.420">
    <property type="entry name" value="Immunoglobulin FC, subunit C"/>
    <property type="match status" value="1"/>
</dbReference>
<keyword evidence="4 7" id="KW-0863">Zinc-finger</keyword>
<dbReference type="Gene3D" id="3.30.40.10">
    <property type="entry name" value="Zinc/RING finger domain, C3HC4 (zinc finger)"/>
    <property type="match status" value="1"/>
</dbReference>
<evidence type="ECO:0000313" key="13">
    <source>
        <dbReference type="Proteomes" id="UP000054821"/>
    </source>
</evidence>
<feature type="region of interest" description="Disordered" evidence="9">
    <location>
        <begin position="719"/>
        <end position="746"/>
    </location>
</feature>
<evidence type="ECO:0000256" key="4">
    <source>
        <dbReference type="ARBA" id="ARBA00022771"/>
    </source>
</evidence>
<feature type="compositionally biased region" description="Low complexity" evidence="9">
    <location>
        <begin position="583"/>
        <end position="593"/>
    </location>
</feature>
<dbReference type="GO" id="GO:0060090">
    <property type="term" value="F:molecular adaptor activity"/>
    <property type="evidence" value="ECO:0007669"/>
    <property type="project" value="TreeGrafter"/>
</dbReference>
<feature type="region of interest" description="Disordered" evidence="9">
    <location>
        <begin position="1"/>
        <end position="26"/>
    </location>
</feature>
<dbReference type="InterPro" id="IPR019734">
    <property type="entry name" value="TPR_rpt"/>
</dbReference>
<feature type="repeat" description="TPR" evidence="8">
    <location>
        <begin position="673"/>
        <end position="706"/>
    </location>
</feature>
<dbReference type="PROSITE" id="PS50089">
    <property type="entry name" value="ZF_RING_2"/>
    <property type="match status" value="1"/>
</dbReference>
<evidence type="ECO:0000256" key="6">
    <source>
        <dbReference type="ARBA" id="ARBA00022833"/>
    </source>
</evidence>
<gene>
    <name evidence="12" type="ORF">TGAM01_v205261</name>
</gene>
<dbReference type="Gene3D" id="1.25.40.10">
    <property type="entry name" value="Tetratricopeptide repeat domain"/>
    <property type="match status" value="1"/>
</dbReference>
<keyword evidence="2" id="KW-0479">Metal-binding</keyword>
<accession>A0A2P4ZNJ0</accession>
<feature type="compositionally biased region" description="Polar residues" evidence="9">
    <location>
        <begin position="8"/>
        <end position="25"/>
    </location>
</feature>
<dbReference type="PANTHER" id="PTHR45831">
    <property type="entry name" value="LD24721P"/>
    <property type="match status" value="1"/>
</dbReference>
<dbReference type="InterPro" id="IPR001841">
    <property type="entry name" value="Znf_RING"/>
</dbReference>
<feature type="compositionally biased region" description="Basic and acidic residues" evidence="9">
    <location>
        <begin position="599"/>
        <end position="609"/>
    </location>
</feature>
<evidence type="ECO:0000256" key="7">
    <source>
        <dbReference type="PROSITE-ProRule" id="PRU00175"/>
    </source>
</evidence>
<feature type="domain" description="RING-type" evidence="10">
    <location>
        <begin position="31"/>
        <end position="82"/>
    </location>
</feature>
<dbReference type="PROSITE" id="PS50005">
    <property type="entry name" value="TPR"/>
    <property type="match status" value="2"/>
</dbReference>
<dbReference type="Proteomes" id="UP000054821">
    <property type="component" value="Unassembled WGS sequence"/>
</dbReference>
<reference evidence="12 13" key="1">
    <citation type="journal article" date="2016" name="Genome Announc.">
        <title>Draft Whole-Genome Sequence of Trichoderma gamsii T6085, a Promising Biocontrol Agent of Fusarium Head Blight on Wheat.</title>
        <authorList>
            <person name="Baroncelli R."/>
            <person name="Zapparata A."/>
            <person name="Piaggeschi G."/>
            <person name="Sarrocco S."/>
            <person name="Vannacci G."/>
        </authorList>
    </citation>
    <scope>NUCLEOTIDE SEQUENCE [LARGE SCALE GENOMIC DNA]</scope>
    <source>
        <strain evidence="12 13">T6085</strain>
    </source>
</reference>
<comment type="caution">
    <text evidence="12">The sequence shown here is derived from an EMBL/GenBank/DDBJ whole genome shotgun (WGS) entry which is preliminary data.</text>
</comment>
<evidence type="ECO:0000313" key="12">
    <source>
        <dbReference type="EMBL" id="PON25824.1"/>
    </source>
</evidence>
<dbReference type="FunFam" id="1.25.40.10:FF:000207">
    <property type="entry name" value="Small glutamine-rich tetratricopeptide repeat-containing protein"/>
    <property type="match status" value="1"/>
</dbReference>
<feature type="region of interest" description="Disordered" evidence="9">
    <location>
        <begin position="583"/>
        <end position="612"/>
    </location>
</feature>
<keyword evidence="5 8" id="KW-0802">TPR repeat</keyword>
<evidence type="ECO:0000256" key="5">
    <source>
        <dbReference type="ARBA" id="ARBA00022803"/>
    </source>
</evidence>
<dbReference type="FunFam" id="1.10.260.100:FF:000011">
    <property type="entry name" value="TPR Domain containing protein"/>
    <property type="match status" value="1"/>
</dbReference>